<dbReference type="PROSITE" id="PS50926">
    <property type="entry name" value="TRAM"/>
    <property type="match status" value="1"/>
</dbReference>
<dbReference type="EMBL" id="JBHSWV010000478">
    <property type="protein sequence ID" value="MFC6768062.1"/>
    <property type="molecule type" value="Genomic_DNA"/>
</dbReference>
<feature type="region of interest" description="Disordered" evidence="1">
    <location>
        <begin position="42"/>
        <end position="100"/>
    </location>
</feature>
<reference evidence="3 4" key="1">
    <citation type="journal article" date="2019" name="Int. J. Syst. Evol. Microbiol.">
        <title>The Global Catalogue of Microorganisms (GCM) 10K type strain sequencing project: providing services to taxonomists for standard genome sequencing and annotation.</title>
        <authorList>
            <consortium name="The Broad Institute Genomics Platform"/>
            <consortium name="The Broad Institute Genome Sequencing Center for Infectious Disease"/>
            <person name="Wu L."/>
            <person name="Ma J."/>
        </authorList>
    </citation>
    <scope>NUCLEOTIDE SEQUENCE [LARGE SCALE GENOMIC DNA]</scope>
    <source>
        <strain evidence="3 4">LMG 29247</strain>
    </source>
</reference>
<dbReference type="AlphaFoldDB" id="A0ABD5SSR5"/>
<comment type="caution">
    <text evidence="3">The sequence shown here is derived from an EMBL/GenBank/DDBJ whole genome shotgun (WGS) entry which is preliminary data.</text>
</comment>
<evidence type="ECO:0000259" key="2">
    <source>
        <dbReference type="PROSITE" id="PS50926"/>
    </source>
</evidence>
<dbReference type="Proteomes" id="UP001596383">
    <property type="component" value="Unassembled WGS sequence"/>
</dbReference>
<dbReference type="Pfam" id="PF01938">
    <property type="entry name" value="TRAM"/>
    <property type="match status" value="1"/>
</dbReference>
<gene>
    <name evidence="3" type="ORF">ACFQE6_24605</name>
</gene>
<sequence>MKISDQLLCLFSGQVEERDESYVIEVPKRELQLGDVDEGRPYRVAVLSPSTDSNDGGQQKSTAETERDAMATTDQRSSQAHGSLEPPVEAGETRTVEIEDVGDQGDGITRVERGFVVIVSGTDKGERVRIEITQVQENVAFADVVERLDYYE</sequence>
<feature type="compositionally biased region" description="Polar residues" evidence="1">
    <location>
        <begin position="72"/>
        <end position="81"/>
    </location>
</feature>
<dbReference type="InterPro" id="IPR012340">
    <property type="entry name" value="NA-bd_OB-fold"/>
</dbReference>
<feature type="domain" description="TRAM" evidence="2">
    <location>
        <begin position="87"/>
        <end position="146"/>
    </location>
</feature>
<dbReference type="RefSeq" id="WP_273740891.1">
    <property type="nucleotide sequence ID" value="NZ_JAQIVI010000478.1"/>
</dbReference>
<dbReference type="SUPFAM" id="SSF50249">
    <property type="entry name" value="Nucleic acid-binding proteins"/>
    <property type="match status" value="1"/>
</dbReference>
<protein>
    <submittedName>
        <fullName evidence="3">TRAM domain-containing protein</fullName>
    </submittedName>
</protein>
<organism evidence="3 4">
    <name type="scientific">Natrinema soli</name>
    <dbReference type="NCBI Taxonomy" id="1930624"/>
    <lineage>
        <taxon>Archaea</taxon>
        <taxon>Methanobacteriati</taxon>
        <taxon>Methanobacteriota</taxon>
        <taxon>Stenosarchaea group</taxon>
        <taxon>Halobacteria</taxon>
        <taxon>Halobacteriales</taxon>
        <taxon>Natrialbaceae</taxon>
        <taxon>Natrinema</taxon>
    </lineage>
</organism>
<dbReference type="InterPro" id="IPR002792">
    <property type="entry name" value="TRAM_dom"/>
</dbReference>
<evidence type="ECO:0000313" key="4">
    <source>
        <dbReference type="Proteomes" id="UP001596383"/>
    </source>
</evidence>
<name>A0ABD5SSR5_9EURY</name>
<dbReference type="Gene3D" id="2.40.50.140">
    <property type="entry name" value="Nucleic acid-binding proteins"/>
    <property type="match status" value="1"/>
</dbReference>
<keyword evidence="4" id="KW-1185">Reference proteome</keyword>
<proteinExistence type="predicted"/>
<evidence type="ECO:0000313" key="3">
    <source>
        <dbReference type="EMBL" id="MFC6768062.1"/>
    </source>
</evidence>
<feature type="compositionally biased region" description="Polar residues" evidence="1">
    <location>
        <begin position="48"/>
        <end position="62"/>
    </location>
</feature>
<evidence type="ECO:0000256" key="1">
    <source>
        <dbReference type="SAM" id="MobiDB-lite"/>
    </source>
</evidence>
<accession>A0ABD5SSR5</accession>